<dbReference type="EMBL" id="GL871182">
    <property type="protein sequence ID" value="EGC32660.1"/>
    <property type="molecule type" value="Genomic_DNA"/>
</dbReference>
<feature type="transmembrane region" description="Helical" evidence="1">
    <location>
        <begin position="65"/>
        <end position="89"/>
    </location>
</feature>
<reference evidence="3" key="1">
    <citation type="journal article" date="2011" name="Genome Biol.">
        <title>Comparative genomics of the social amoebae Dictyostelium discoideum and Dictyostelium purpureum.</title>
        <authorList>
            <consortium name="US DOE Joint Genome Institute (JGI-PGF)"/>
            <person name="Sucgang R."/>
            <person name="Kuo A."/>
            <person name="Tian X."/>
            <person name="Salerno W."/>
            <person name="Parikh A."/>
            <person name="Feasley C.L."/>
            <person name="Dalin E."/>
            <person name="Tu H."/>
            <person name="Huang E."/>
            <person name="Barry K."/>
            <person name="Lindquist E."/>
            <person name="Shapiro H."/>
            <person name="Bruce D."/>
            <person name="Schmutz J."/>
            <person name="Salamov A."/>
            <person name="Fey P."/>
            <person name="Gaudet P."/>
            <person name="Anjard C."/>
            <person name="Babu M.M."/>
            <person name="Basu S."/>
            <person name="Bushmanova Y."/>
            <person name="van der Wel H."/>
            <person name="Katoh-Kurasawa M."/>
            <person name="Dinh C."/>
            <person name="Coutinho P.M."/>
            <person name="Saito T."/>
            <person name="Elias M."/>
            <person name="Schaap P."/>
            <person name="Kay R.R."/>
            <person name="Henrissat B."/>
            <person name="Eichinger L."/>
            <person name="Rivero F."/>
            <person name="Putnam N.H."/>
            <person name="West C.M."/>
            <person name="Loomis W.F."/>
            <person name="Chisholm R.L."/>
            <person name="Shaulsky G."/>
            <person name="Strassmann J.E."/>
            <person name="Queller D.C."/>
            <person name="Kuspa A."/>
            <person name="Grigoriev I.V."/>
        </authorList>
    </citation>
    <scope>NUCLEOTIDE SEQUENCE [LARGE SCALE GENOMIC DNA]</scope>
    <source>
        <strain evidence="3">QSDP1</strain>
    </source>
</reference>
<feature type="transmembrane region" description="Helical" evidence="1">
    <location>
        <begin position="21"/>
        <end position="42"/>
    </location>
</feature>
<accession>F0ZTS9</accession>
<dbReference type="Pfam" id="PF05960">
    <property type="entry name" value="DUF885"/>
    <property type="match status" value="1"/>
</dbReference>
<name>F0ZTS9_DICPU</name>
<keyword evidence="3" id="KW-1185">Reference proteome</keyword>
<protein>
    <recommendedName>
        <fullName evidence="4">DUF885 domain-containing protein</fullName>
    </recommendedName>
</protein>
<keyword evidence="1" id="KW-0472">Membrane</keyword>
<dbReference type="KEGG" id="dpp:DICPUDRAFT_155362"/>
<organism evidence="2 3">
    <name type="scientific">Dictyostelium purpureum</name>
    <name type="common">Slime mold</name>
    <dbReference type="NCBI Taxonomy" id="5786"/>
    <lineage>
        <taxon>Eukaryota</taxon>
        <taxon>Amoebozoa</taxon>
        <taxon>Evosea</taxon>
        <taxon>Eumycetozoa</taxon>
        <taxon>Dictyostelia</taxon>
        <taxon>Dictyosteliales</taxon>
        <taxon>Dictyosteliaceae</taxon>
        <taxon>Dictyostelium</taxon>
    </lineage>
</organism>
<dbReference type="InterPro" id="IPR010281">
    <property type="entry name" value="DUF885"/>
</dbReference>
<evidence type="ECO:0000313" key="3">
    <source>
        <dbReference type="Proteomes" id="UP000001064"/>
    </source>
</evidence>
<dbReference type="InParanoid" id="F0ZTS9"/>
<proteinExistence type="predicted"/>
<dbReference type="Proteomes" id="UP000001064">
    <property type="component" value="Unassembled WGS sequence"/>
</dbReference>
<dbReference type="RefSeq" id="XP_003290829.1">
    <property type="nucleotide sequence ID" value="XM_003290781.1"/>
</dbReference>
<dbReference type="PANTHER" id="PTHR33361:SF2">
    <property type="entry name" value="DUF885 DOMAIN-CONTAINING PROTEIN"/>
    <property type="match status" value="1"/>
</dbReference>
<dbReference type="GeneID" id="10508515"/>
<gene>
    <name evidence="2" type="ORF">DICPUDRAFT_155362</name>
</gene>
<sequence>MATSIGYLLTRYGIITSIRKIILLVGIIGGKFLLLPIIEFLVNKFVPGYGPGEESYFNIEPNAELAFILVLFYILNRFLFGIPFTFKLYSIRMLLVMMEGQFLLLTSTRAFDSFGLKCQHTRSDDLSPAQQQKNLKKIEVELKTLDEMESKYGTPKSKDYVGFLTAKAYFQSLKQGYQLLLYPSPKYFIYPMVYSVNQFAGAQSALIDVLTKQQVDTKGDAQDFVERIEYSDQFIDGLLLDLEVRKEKGIIPSSHILDLCINNIESKILQRSETSPEDYFLYKKLNQDLIALNTKGKITQSNSDKILKDLNLSIEKYLIPSYEKLNQYLKSLKQFSKPGDGIWRCPNGEELYTFLLKFHTNTDLTATEIHEKGLKEVKRIKDEIIQLFKDKHPDIERNFGEVIRLIPNKPELQFSEGDKGREEIIKYYKDIIVECTNAVDDSFERFPKAACEVERVPLFKEAESAPAYYNPPAMDKSKGGIFSVNLRDTTAHNKSMAKDLCIHEAIPGHHLQLALAQEFSNIDAFRRVIVFTSFAEGWGLYTETLGDDLGLYKNKYERLGYLSAELWRALRLVVDTALHSSKYKWTREKAIQYFKDNTNLVDSDIIAEVDRYTVMPGQACAYKIGQMKILELREKAKKKLGSKFDLKKFHSAILNNGSLPLDILEISFDLWLDSQN</sequence>
<keyword evidence="1" id="KW-0812">Transmembrane</keyword>
<evidence type="ECO:0000256" key="1">
    <source>
        <dbReference type="SAM" id="Phobius"/>
    </source>
</evidence>
<dbReference type="eggNOG" id="ENOG502QUES">
    <property type="taxonomic scope" value="Eukaryota"/>
</dbReference>
<evidence type="ECO:0000313" key="2">
    <source>
        <dbReference type="EMBL" id="EGC32660.1"/>
    </source>
</evidence>
<dbReference type="OMA" id="GMEVVRI"/>
<dbReference type="VEuPathDB" id="AmoebaDB:DICPUDRAFT_155362"/>
<dbReference type="PANTHER" id="PTHR33361">
    <property type="entry name" value="GLR0591 PROTEIN"/>
    <property type="match status" value="1"/>
</dbReference>
<evidence type="ECO:0008006" key="4">
    <source>
        <dbReference type="Google" id="ProtNLM"/>
    </source>
</evidence>
<dbReference type="AlphaFoldDB" id="F0ZTS9"/>
<dbReference type="OrthoDB" id="5959877at2759"/>
<keyword evidence="1" id="KW-1133">Transmembrane helix</keyword>